<organism evidence="1 2">
    <name type="scientific">Vineibacter terrae</name>
    <dbReference type="NCBI Taxonomy" id="2586908"/>
    <lineage>
        <taxon>Bacteria</taxon>
        <taxon>Pseudomonadati</taxon>
        <taxon>Pseudomonadota</taxon>
        <taxon>Alphaproteobacteria</taxon>
        <taxon>Hyphomicrobiales</taxon>
        <taxon>Vineibacter</taxon>
    </lineage>
</organism>
<proteinExistence type="predicted"/>
<sequence>MKLLTKSIHAQLLRNGRLRQARQESGRAEDDFIPVVKLFTPDAQCTWLLTELDPEDPDIAFGLCDLGMGCPELGAVRISELESVRGRLGLPVERDLSFSASHAISVYARAAWNAAAITEDDAALTQAAARGGAS</sequence>
<name>A0A5C8PLR4_9HYPH</name>
<accession>A0A5C8PLR4</accession>
<dbReference type="Proteomes" id="UP000321638">
    <property type="component" value="Unassembled WGS sequence"/>
</dbReference>
<dbReference type="EMBL" id="VDUZ01000015">
    <property type="protein sequence ID" value="TXL75133.1"/>
    <property type="molecule type" value="Genomic_DNA"/>
</dbReference>
<dbReference type="OrthoDB" id="1070337at2"/>
<evidence type="ECO:0000313" key="2">
    <source>
        <dbReference type="Proteomes" id="UP000321638"/>
    </source>
</evidence>
<dbReference type="Pfam" id="PF11171">
    <property type="entry name" value="DUF2958"/>
    <property type="match status" value="1"/>
</dbReference>
<dbReference type="InterPro" id="IPR021341">
    <property type="entry name" value="DUF2958"/>
</dbReference>
<comment type="caution">
    <text evidence="1">The sequence shown here is derived from an EMBL/GenBank/DDBJ whole genome shotgun (WGS) entry which is preliminary data.</text>
</comment>
<protein>
    <submittedName>
        <fullName evidence="1">DUF2958 domain-containing protein</fullName>
    </submittedName>
</protein>
<dbReference type="RefSeq" id="WP_147847704.1">
    <property type="nucleotide sequence ID" value="NZ_VDUZ01000015.1"/>
</dbReference>
<evidence type="ECO:0000313" key="1">
    <source>
        <dbReference type="EMBL" id="TXL75133.1"/>
    </source>
</evidence>
<keyword evidence="2" id="KW-1185">Reference proteome</keyword>
<gene>
    <name evidence="1" type="ORF">FHP25_14710</name>
</gene>
<dbReference type="AlphaFoldDB" id="A0A5C8PLR4"/>
<reference evidence="1 2" key="1">
    <citation type="submission" date="2019-06" db="EMBL/GenBank/DDBJ databases">
        <title>New taxonomy in bacterial strain CC-CFT640, isolated from vineyard.</title>
        <authorList>
            <person name="Lin S.-Y."/>
            <person name="Tsai C.-F."/>
            <person name="Young C.-C."/>
        </authorList>
    </citation>
    <scope>NUCLEOTIDE SEQUENCE [LARGE SCALE GENOMIC DNA]</scope>
    <source>
        <strain evidence="1 2">CC-CFT640</strain>
    </source>
</reference>